<evidence type="ECO:0000313" key="2">
    <source>
        <dbReference type="Proteomes" id="UP001345963"/>
    </source>
</evidence>
<organism evidence="1 2">
    <name type="scientific">Ataeniobius toweri</name>
    <dbReference type="NCBI Taxonomy" id="208326"/>
    <lineage>
        <taxon>Eukaryota</taxon>
        <taxon>Metazoa</taxon>
        <taxon>Chordata</taxon>
        <taxon>Craniata</taxon>
        <taxon>Vertebrata</taxon>
        <taxon>Euteleostomi</taxon>
        <taxon>Actinopterygii</taxon>
        <taxon>Neopterygii</taxon>
        <taxon>Teleostei</taxon>
        <taxon>Neoteleostei</taxon>
        <taxon>Acanthomorphata</taxon>
        <taxon>Ovalentaria</taxon>
        <taxon>Atherinomorphae</taxon>
        <taxon>Cyprinodontiformes</taxon>
        <taxon>Goodeidae</taxon>
        <taxon>Ataeniobius</taxon>
    </lineage>
</organism>
<protein>
    <submittedName>
        <fullName evidence="1">Uncharacterized protein</fullName>
    </submittedName>
</protein>
<keyword evidence="2" id="KW-1185">Reference proteome</keyword>
<proteinExistence type="predicted"/>
<reference evidence="1 2" key="1">
    <citation type="submission" date="2021-07" db="EMBL/GenBank/DDBJ databases">
        <authorList>
            <person name="Palmer J.M."/>
        </authorList>
    </citation>
    <scope>NUCLEOTIDE SEQUENCE [LARGE SCALE GENOMIC DNA]</scope>
    <source>
        <strain evidence="1 2">AT_MEX2019</strain>
        <tissue evidence="1">Muscle</tissue>
    </source>
</reference>
<feature type="non-terminal residue" evidence="1">
    <location>
        <position position="1"/>
    </location>
</feature>
<accession>A0ABU7BI16</accession>
<evidence type="ECO:0000313" key="1">
    <source>
        <dbReference type="EMBL" id="MED6250083.1"/>
    </source>
</evidence>
<gene>
    <name evidence="1" type="ORF">ATANTOWER_024399</name>
</gene>
<sequence>CGWHVQLEFIKDHPEKLKEELTPRGGCQIVLLASPKLACLCVSLPWAFAVRLLVLNVCLEEFFLDSSPGSPCRSFGSPPGKCCLETCQPELLIHLPVHHPTYDHSVTPTRREKAEMQI</sequence>
<dbReference type="EMBL" id="JAHUTI010054693">
    <property type="protein sequence ID" value="MED6250083.1"/>
    <property type="molecule type" value="Genomic_DNA"/>
</dbReference>
<name>A0ABU7BI16_9TELE</name>
<dbReference type="Proteomes" id="UP001345963">
    <property type="component" value="Unassembled WGS sequence"/>
</dbReference>
<comment type="caution">
    <text evidence="1">The sequence shown here is derived from an EMBL/GenBank/DDBJ whole genome shotgun (WGS) entry which is preliminary data.</text>
</comment>